<gene>
    <name evidence="2" type="ORF">PoB_004464700</name>
</gene>
<keyword evidence="3" id="KW-1185">Reference proteome</keyword>
<keyword evidence="1" id="KW-0472">Membrane</keyword>
<dbReference type="Proteomes" id="UP000735302">
    <property type="component" value="Unassembled WGS sequence"/>
</dbReference>
<dbReference type="EMBL" id="BLXT01004931">
    <property type="protein sequence ID" value="GFO18142.1"/>
    <property type="molecule type" value="Genomic_DNA"/>
</dbReference>
<comment type="caution">
    <text evidence="2">The sequence shown here is derived from an EMBL/GenBank/DDBJ whole genome shotgun (WGS) entry which is preliminary data.</text>
</comment>
<sequence>MAFSRVYSTAFFVLLCTNICISNGYTKGKRGCRRGNQTFRHGQWRAEPLYCHVYECDDSIWRYVRTGCIWNKKCYWKTSVEEVNGVKWRCVPSVCRYKWEQLI</sequence>
<feature type="transmembrane region" description="Helical" evidence="1">
    <location>
        <begin position="6"/>
        <end position="25"/>
    </location>
</feature>
<proteinExistence type="predicted"/>
<name>A0AAV4BFE0_9GAST</name>
<accession>A0AAV4BFE0</accession>
<keyword evidence="1" id="KW-1133">Transmembrane helix</keyword>
<dbReference type="AlphaFoldDB" id="A0AAV4BFE0"/>
<organism evidence="2 3">
    <name type="scientific">Plakobranchus ocellatus</name>
    <dbReference type="NCBI Taxonomy" id="259542"/>
    <lineage>
        <taxon>Eukaryota</taxon>
        <taxon>Metazoa</taxon>
        <taxon>Spiralia</taxon>
        <taxon>Lophotrochozoa</taxon>
        <taxon>Mollusca</taxon>
        <taxon>Gastropoda</taxon>
        <taxon>Heterobranchia</taxon>
        <taxon>Euthyneura</taxon>
        <taxon>Panpulmonata</taxon>
        <taxon>Sacoglossa</taxon>
        <taxon>Placobranchoidea</taxon>
        <taxon>Plakobranchidae</taxon>
        <taxon>Plakobranchus</taxon>
    </lineage>
</organism>
<evidence type="ECO:0000313" key="3">
    <source>
        <dbReference type="Proteomes" id="UP000735302"/>
    </source>
</evidence>
<evidence type="ECO:0000256" key="1">
    <source>
        <dbReference type="SAM" id="Phobius"/>
    </source>
</evidence>
<reference evidence="2 3" key="1">
    <citation type="journal article" date="2021" name="Elife">
        <title>Chloroplast acquisition without the gene transfer in kleptoplastic sea slugs, Plakobranchus ocellatus.</title>
        <authorList>
            <person name="Maeda T."/>
            <person name="Takahashi S."/>
            <person name="Yoshida T."/>
            <person name="Shimamura S."/>
            <person name="Takaki Y."/>
            <person name="Nagai Y."/>
            <person name="Toyoda A."/>
            <person name="Suzuki Y."/>
            <person name="Arimoto A."/>
            <person name="Ishii H."/>
            <person name="Satoh N."/>
            <person name="Nishiyama T."/>
            <person name="Hasebe M."/>
            <person name="Maruyama T."/>
            <person name="Minagawa J."/>
            <person name="Obokata J."/>
            <person name="Shigenobu S."/>
        </authorList>
    </citation>
    <scope>NUCLEOTIDE SEQUENCE [LARGE SCALE GENOMIC DNA]</scope>
</reference>
<keyword evidence="1" id="KW-0812">Transmembrane</keyword>
<protein>
    <submittedName>
        <fullName evidence="2">Uncharacterized protein</fullName>
    </submittedName>
</protein>
<evidence type="ECO:0000313" key="2">
    <source>
        <dbReference type="EMBL" id="GFO18142.1"/>
    </source>
</evidence>